<evidence type="ECO:0000313" key="6">
    <source>
        <dbReference type="EMBL" id="VDL19304.1"/>
    </source>
</evidence>
<sequence length="258" mass="29005">MAPSKQQSQKGPKKGGKKKTADPFSKKEWYELRAPAVFSKRTCARTLITRTQGTKIASEGLKGRVIQLSLGDLNDKNQDIFRKFKLQVEDVQGTKCLTNFHGMDLTRDKLCSLVLKWQSTIEAHVDVKTTDGYTLRFFVIAFTKKQEHQKSHAYAQTTRIKKLRAKIVEVVQREVARCDFQGVVKKLIPDSIGEDALKEASGIFPLSGAYVRKVKVLKKPKVDIGRLMELHGGDAKADEFGEEISRPDNYEPPVVDAV</sequence>
<dbReference type="AlphaFoldDB" id="A0A0R3SBI8"/>
<dbReference type="SMART" id="SM01397">
    <property type="entry name" value="Ribosomal_S3Ae"/>
    <property type="match status" value="1"/>
</dbReference>
<feature type="region of interest" description="Disordered" evidence="5">
    <location>
        <begin position="1"/>
        <end position="24"/>
    </location>
</feature>
<dbReference type="EMBL" id="CABIJS010000310">
    <property type="protein sequence ID" value="VUZ48738.1"/>
    <property type="molecule type" value="Genomic_DNA"/>
</dbReference>
<keyword evidence="1 4" id="KW-0963">Cytoplasm</keyword>
<evidence type="ECO:0000256" key="3">
    <source>
        <dbReference type="ARBA" id="ARBA00023274"/>
    </source>
</evidence>
<reference evidence="6 8" key="2">
    <citation type="submission" date="2018-11" db="EMBL/GenBank/DDBJ databases">
        <authorList>
            <consortium name="Pathogen Informatics"/>
        </authorList>
    </citation>
    <scope>NUCLEOTIDE SEQUENCE [LARGE SCALE GENOMIC DNA]</scope>
</reference>
<comment type="similarity">
    <text evidence="4">Belongs to the eukaryotic ribosomal protein eS1 family.</text>
</comment>
<dbReference type="WBParaSite" id="HDID_0000184201-mRNA-1">
    <property type="protein sequence ID" value="HDID_0000184201-mRNA-1"/>
    <property type="gene ID" value="HDID_0000184201"/>
</dbReference>
<feature type="compositionally biased region" description="Low complexity" evidence="5">
    <location>
        <begin position="1"/>
        <end position="10"/>
    </location>
</feature>
<dbReference type="EMBL" id="UYSG01000385">
    <property type="protein sequence ID" value="VDL19304.1"/>
    <property type="molecule type" value="Genomic_DNA"/>
</dbReference>
<dbReference type="GO" id="GO:0003735">
    <property type="term" value="F:structural constituent of ribosome"/>
    <property type="evidence" value="ECO:0007669"/>
    <property type="project" value="UniProtKB-UniRule"/>
</dbReference>
<keyword evidence="2 4" id="KW-0689">Ribosomal protein</keyword>
<evidence type="ECO:0000313" key="7">
    <source>
        <dbReference type="EMBL" id="VUZ48738.1"/>
    </source>
</evidence>
<keyword evidence="3 4" id="KW-0687">Ribonucleoprotein</keyword>
<dbReference type="PANTHER" id="PTHR11830">
    <property type="entry name" value="40S RIBOSOMAL PROTEIN S3A"/>
    <property type="match status" value="1"/>
</dbReference>
<evidence type="ECO:0000256" key="4">
    <source>
        <dbReference type="HAMAP-Rule" id="MF_03122"/>
    </source>
</evidence>
<comment type="subunit">
    <text evidence="4">Component of the small ribosomal subunit. Mature ribosomes consist of a small (40S) and a large (60S) subunit. The 40S subunit contains about 33 different proteins and 1 molecule of RNA (18S). The 60S subunit contains about 49 different proteins and 3 molecules of RNA (28S, 5.8S and 5S).</text>
</comment>
<evidence type="ECO:0000256" key="2">
    <source>
        <dbReference type="ARBA" id="ARBA00022980"/>
    </source>
</evidence>
<feature type="initiator methionine" description="Removed" evidence="4">
    <location>
        <position position="1"/>
    </location>
</feature>
<accession>A0A0R3SBI8</accession>
<dbReference type="Proteomes" id="UP000274504">
    <property type="component" value="Unassembled WGS sequence"/>
</dbReference>
<dbReference type="InterPro" id="IPR001593">
    <property type="entry name" value="Ribosomal_eS1"/>
</dbReference>
<keyword evidence="9" id="KW-1185">Reference proteome</keyword>
<evidence type="ECO:0000256" key="1">
    <source>
        <dbReference type="ARBA" id="ARBA00022490"/>
    </source>
</evidence>
<evidence type="ECO:0000313" key="8">
    <source>
        <dbReference type="Proteomes" id="UP000274504"/>
    </source>
</evidence>
<dbReference type="InterPro" id="IPR027500">
    <property type="entry name" value="Ribosomal_eS1_euk"/>
</dbReference>
<dbReference type="HAMAP" id="MF_03122">
    <property type="entry name" value="Ribosomal_eS1_euk"/>
    <property type="match status" value="1"/>
</dbReference>
<dbReference type="OrthoDB" id="9834376at2759"/>
<evidence type="ECO:0000313" key="10">
    <source>
        <dbReference type="WBParaSite" id="HDID_0000184201-mRNA-1"/>
    </source>
</evidence>
<organism evidence="10">
    <name type="scientific">Hymenolepis diminuta</name>
    <name type="common">Rat tapeworm</name>
    <dbReference type="NCBI Taxonomy" id="6216"/>
    <lineage>
        <taxon>Eukaryota</taxon>
        <taxon>Metazoa</taxon>
        <taxon>Spiralia</taxon>
        <taxon>Lophotrochozoa</taxon>
        <taxon>Platyhelminthes</taxon>
        <taxon>Cestoda</taxon>
        <taxon>Eucestoda</taxon>
        <taxon>Cyclophyllidea</taxon>
        <taxon>Hymenolepididae</taxon>
        <taxon>Hymenolepis</taxon>
    </lineage>
</organism>
<evidence type="ECO:0000256" key="5">
    <source>
        <dbReference type="SAM" id="MobiDB-lite"/>
    </source>
</evidence>
<name>A0A0R3SBI8_HYMDI</name>
<evidence type="ECO:0000313" key="9">
    <source>
        <dbReference type="Proteomes" id="UP000321570"/>
    </source>
</evidence>
<dbReference type="Proteomes" id="UP000321570">
    <property type="component" value="Unassembled WGS sequence"/>
</dbReference>
<gene>
    <name evidence="6" type="ORF">HDID_LOCUS1843</name>
    <name evidence="7" type="ORF">WMSIL1_LOCUS7975</name>
</gene>
<protein>
    <recommendedName>
        <fullName evidence="4">Small ribosomal subunit protein eS1</fullName>
    </recommendedName>
</protein>
<reference evidence="10" key="1">
    <citation type="submission" date="2017-02" db="UniProtKB">
        <authorList>
            <consortium name="WormBaseParasite"/>
        </authorList>
    </citation>
    <scope>IDENTIFICATION</scope>
</reference>
<dbReference type="Pfam" id="PF01015">
    <property type="entry name" value="Ribosomal_S3Ae"/>
    <property type="match status" value="1"/>
</dbReference>
<reference evidence="7 9" key="3">
    <citation type="submission" date="2019-07" db="EMBL/GenBank/DDBJ databases">
        <authorList>
            <person name="Jastrzebski P J."/>
            <person name="Paukszto L."/>
            <person name="Jastrzebski P J."/>
        </authorList>
    </citation>
    <scope>NUCLEOTIDE SEQUENCE [LARGE SCALE GENOMIC DNA]</scope>
    <source>
        <strain evidence="7 9">WMS-il1</strain>
    </source>
</reference>
<proteinExistence type="inferred from homology"/>
<comment type="subcellular location">
    <subcellularLocation>
        <location evidence="4">Cytoplasm</location>
    </subcellularLocation>
</comment>
<dbReference type="GO" id="GO:0006412">
    <property type="term" value="P:translation"/>
    <property type="evidence" value="ECO:0007669"/>
    <property type="project" value="UniProtKB-UniRule"/>
</dbReference>
<dbReference type="STRING" id="6216.A0A0R3SBI8"/>
<dbReference type="GO" id="GO:0022627">
    <property type="term" value="C:cytosolic small ribosomal subunit"/>
    <property type="evidence" value="ECO:0007669"/>
    <property type="project" value="UniProtKB-UniRule"/>
</dbReference>